<feature type="domain" description="Phytochrome chromophore attachment site" evidence="13">
    <location>
        <begin position="362"/>
        <end position="543"/>
    </location>
</feature>
<dbReference type="Pfam" id="PF08446">
    <property type="entry name" value="PAS_2"/>
    <property type="match status" value="1"/>
</dbReference>
<dbReference type="InterPro" id="IPR011006">
    <property type="entry name" value="CheY-like_superfamily"/>
</dbReference>
<dbReference type="GO" id="GO:0009584">
    <property type="term" value="P:detection of visible light"/>
    <property type="evidence" value="ECO:0007669"/>
    <property type="project" value="InterPro"/>
</dbReference>
<evidence type="ECO:0000256" key="11">
    <source>
        <dbReference type="PROSITE-ProRule" id="PRU00169"/>
    </source>
</evidence>
<gene>
    <name evidence="16" type="ORF">RAG0_08213</name>
</gene>
<evidence type="ECO:0000256" key="7">
    <source>
        <dbReference type="ARBA" id="ARBA00022840"/>
    </source>
</evidence>
<evidence type="ECO:0000259" key="13">
    <source>
        <dbReference type="PROSITE" id="PS50046"/>
    </source>
</evidence>
<evidence type="ECO:0000256" key="12">
    <source>
        <dbReference type="SAM" id="MobiDB-lite"/>
    </source>
</evidence>
<dbReference type="PROSITE" id="PS50046">
    <property type="entry name" value="PHYTOCHROME_2"/>
    <property type="match status" value="1"/>
</dbReference>
<dbReference type="GO" id="GO:0000155">
    <property type="term" value="F:phosphorelay sensor kinase activity"/>
    <property type="evidence" value="ECO:0007669"/>
    <property type="project" value="InterPro"/>
</dbReference>
<keyword evidence="8" id="KW-0157">Chromophore</keyword>
<keyword evidence="3" id="KW-0716">Sensory transduction</keyword>
<evidence type="ECO:0000256" key="8">
    <source>
        <dbReference type="ARBA" id="ARBA00022991"/>
    </source>
</evidence>
<dbReference type="GO" id="GO:0006355">
    <property type="term" value="P:regulation of DNA-templated transcription"/>
    <property type="evidence" value="ECO:0007669"/>
    <property type="project" value="InterPro"/>
</dbReference>
<organism evidence="16 17">
    <name type="scientific">Rhynchosporium agropyri</name>
    <dbReference type="NCBI Taxonomy" id="914238"/>
    <lineage>
        <taxon>Eukaryota</taxon>
        <taxon>Fungi</taxon>
        <taxon>Dikarya</taxon>
        <taxon>Ascomycota</taxon>
        <taxon>Pezizomycotina</taxon>
        <taxon>Leotiomycetes</taxon>
        <taxon>Helotiales</taxon>
        <taxon>Ploettnerulaceae</taxon>
        <taxon>Rhynchosporium</taxon>
    </lineage>
</organism>
<dbReference type="PROSITE" id="PS50109">
    <property type="entry name" value="HIS_KIN"/>
    <property type="match status" value="1"/>
</dbReference>
<evidence type="ECO:0000256" key="9">
    <source>
        <dbReference type="ARBA" id="ARBA00023012"/>
    </source>
</evidence>
<keyword evidence="4" id="KW-0808">Transferase</keyword>
<feature type="compositionally biased region" description="Polar residues" evidence="12">
    <location>
        <begin position="36"/>
        <end position="47"/>
    </location>
</feature>
<dbReference type="Gene3D" id="1.10.287.130">
    <property type="match status" value="1"/>
</dbReference>
<dbReference type="InterPro" id="IPR036097">
    <property type="entry name" value="HisK_dim/P_sf"/>
</dbReference>
<evidence type="ECO:0000259" key="15">
    <source>
        <dbReference type="PROSITE" id="PS50110"/>
    </source>
</evidence>
<keyword evidence="17" id="KW-1185">Reference proteome</keyword>
<dbReference type="GO" id="GO:0005524">
    <property type="term" value="F:ATP binding"/>
    <property type="evidence" value="ECO:0007669"/>
    <property type="project" value="UniProtKB-KW"/>
</dbReference>
<evidence type="ECO:0000256" key="2">
    <source>
        <dbReference type="ARBA" id="ARBA00022553"/>
    </source>
</evidence>
<dbReference type="InterPro" id="IPR016132">
    <property type="entry name" value="Phyto_chromo_attachment"/>
</dbReference>
<evidence type="ECO:0000256" key="4">
    <source>
        <dbReference type="ARBA" id="ARBA00022679"/>
    </source>
</evidence>
<protein>
    <submittedName>
        <fullName evidence="16">Related to phytochrome</fullName>
    </submittedName>
</protein>
<feature type="region of interest" description="Disordered" evidence="12">
    <location>
        <begin position="1043"/>
        <end position="1085"/>
    </location>
</feature>
<dbReference type="InterPro" id="IPR001789">
    <property type="entry name" value="Sig_transdc_resp-reg_receiver"/>
</dbReference>
<dbReference type="PANTHER" id="PTHR43065:SF10">
    <property type="entry name" value="PEROXIDE STRESS-ACTIVATED HISTIDINE KINASE MAK3"/>
    <property type="match status" value="1"/>
</dbReference>
<dbReference type="PANTHER" id="PTHR43065">
    <property type="entry name" value="SENSOR HISTIDINE KINASE"/>
    <property type="match status" value="1"/>
</dbReference>
<dbReference type="Pfam" id="PF00072">
    <property type="entry name" value="Response_reg"/>
    <property type="match status" value="1"/>
</dbReference>
<dbReference type="InterPro" id="IPR036890">
    <property type="entry name" value="HATPase_C_sf"/>
</dbReference>
<keyword evidence="10" id="KW-0675">Receptor</keyword>
<feature type="domain" description="Response regulatory" evidence="15">
    <location>
        <begin position="1094"/>
        <end position="1220"/>
    </location>
</feature>
<reference evidence="17" key="1">
    <citation type="submission" date="2016-03" db="EMBL/GenBank/DDBJ databases">
        <authorList>
            <person name="Guldener U."/>
        </authorList>
    </citation>
    <scope>NUCLEOTIDE SEQUENCE [LARGE SCALE GENOMIC DNA]</scope>
    <source>
        <strain evidence="17">04CH-RAC-A.6.1</strain>
    </source>
</reference>
<dbReference type="InterPro" id="IPR013515">
    <property type="entry name" value="Phytochrome_cen-reg"/>
</dbReference>
<evidence type="ECO:0000256" key="6">
    <source>
        <dbReference type="ARBA" id="ARBA00022777"/>
    </source>
</evidence>
<dbReference type="OrthoDB" id="2015534at2759"/>
<keyword evidence="9" id="KW-0902">Two-component regulatory system</keyword>
<name>A0A1E1KPY0_9HELO</name>
<dbReference type="InterPro" id="IPR043150">
    <property type="entry name" value="Phytochrome_PHY_sf"/>
</dbReference>
<dbReference type="SUPFAM" id="SSF55785">
    <property type="entry name" value="PYP-like sensor domain (PAS domain)"/>
    <property type="match status" value="1"/>
</dbReference>
<dbReference type="InterPro" id="IPR005467">
    <property type="entry name" value="His_kinase_dom"/>
</dbReference>
<dbReference type="SUPFAM" id="SSF47384">
    <property type="entry name" value="Homodimeric domain of signal transducing histidine kinase"/>
    <property type="match status" value="1"/>
</dbReference>
<dbReference type="InterPro" id="IPR003018">
    <property type="entry name" value="GAF"/>
</dbReference>
<dbReference type="CDD" id="cd17546">
    <property type="entry name" value="REC_hyHK_CKI1_RcsC-like"/>
    <property type="match status" value="1"/>
</dbReference>
<dbReference type="InterPro" id="IPR003661">
    <property type="entry name" value="HisK_dim/P_dom"/>
</dbReference>
<dbReference type="EMBL" id="FJUX01000043">
    <property type="protein sequence ID" value="CZT00061.1"/>
    <property type="molecule type" value="Genomic_DNA"/>
</dbReference>
<keyword evidence="7" id="KW-0067">ATP-binding</keyword>
<dbReference type="Pfam" id="PF00512">
    <property type="entry name" value="HisKA"/>
    <property type="match status" value="1"/>
</dbReference>
<evidence type="ECO:0000256" key="1">
    <source>
        <dbReference type="ARBA" id="ARBA00022543"/>
    </source>
</evidence>
<feature type="region of interest" description="Disordered" evidence="12">
    <location>
        <begin position="35"/>
        <end position="72"/>
    </location>
</feature>
<dbReference type="SMART" id="SM00387">
    <property type="entry name" value="HATPase_c"/>
    <property type="match status" value="1"/>
</dbReference>
<evidence type="ECO:0000256" key="10">
    <source>
        <dbReference type="ARBA" id="ARBA00023170"/>
    </source>
</evidence>
<dbReference type="CDD" id="cd00082">
    <property type="entry name" value="HisKA"/>
    <property type="match status" value="1"/>
</dbReference>
<evidence type="ECO:0000259" key="14">
    <source>
        <dbReference type="PROSITE" id="PS50109"/>
    </source>
</evidence>
<evidence type="ECO:0000256" key="3">
    <source>
        <dbReference type="ARBA" id="ARBA00022606"/>
    </source>
</evidence>
<proteinExistence type="predicted"/>
<dbReference type="AlphaFoldDB" id="A0A1E1KPY0"/>
<dbReference type="GO" id="GO:0009881">
    <property type="term" value="F:photoreceptor activity"/>
    <property type="evidence" value="ECO:0007669"/>
    <property type="project" value="UniProtKB-KW"/>
</dbReference>
<dbReference type="InterPro" id="IPR004358">
    <property type="entry name" value="Sig_transdc_His_kin-like_C"/>
</dbReference>
<keyword evidence="6" id="KW-0418">Kinase</keyword>
<keyword evidence="5" id="KW-0547">Nucleotide-binding</keyword>
<dbReference type="SMART" id="SM00448">
    <property type="entry name" value="REC"/>
    <property type="match status" value="1"/>
</dbReference>
<sequence length="1243" mass="139004">MSNTGLPKPVLFLSPEDFAIERIFPIRNLVGEADLASTSTSPENSATPDLVELPTRATEQPVEDGQAESDAEALKKKEEAEYISLFLPPPYPPVPPEDAIRRIFPENRDPEYSNLEDTHLGEDRRRTERTQLVPAISGPPGVFPGIISDPSRQRFHRCEDEPIHTPGAIQHYGVLLALRYDADYNLEVRIASENSRWILEYSPEQLFALKSFLDILDDDSRENVSAQIEHALQEAVVDKKLNDDTQLDIFPLTILQGDGMGKRLWCALHISKGTKDLVILEFETFSDKFYHSQTPDRTLPHTPTRTVDIDVHPEEMIKSTTRESAPLRVLQIARQKKLTGVPSMNLFNAMIQAQQQLSAAKSVQQVLDIVVGIISELTGFHRVMFYRFDMAKNGCVEAELVNPQASVDLFRGLHFPASDIPQQARELYKINRIRILYDRDAETARLVCRDAAAFEVPLNLSHSYLRAMSPIHLKYLGNMGVRSSSMYHLNILRPQKSRRACFHMSVSIVIDEDLWGLVACHGYGDYGVQIPLPVRELCRNIGECAATNIQRLVLMNRIEARKPPQKAPPTQNPAGFIAASSADLLRVFDADFGLLSIHEEARAIGKLEPYREALAVLAYLQHRRFTAVTASQNINGDFPEINFPPGIHTISGCLVIPLNVWGNDFMVFFRKGQLREIRWAGNPYEKITRAGTEYLEPRMSFKRWTEQVAGLSKDWTEDQLETAAILSLLYGRFIEIWRQKDTAGQTDRMTRLLIRNSSHEVRTPLNAIINYLEIALENSIDETTRDLLGKAHKASRSLIYVIDDLLNLTKAEDGPINSPREVFDLGVTVSEVMANFRKEAMRKGLDLTVSTHQGIPEIVNGDASRLRQVISNVVSNAFQHSVEGGIKVDIRPLKTLEVSSVIGITVQDAGIGMSESQLDELFQDFEQVIDEDNLSGEETPSTPSDDQPMGVGLAVVARYVKNMKGQIRVKSELGKGTIFGIELPFEHAMQSPGDLVPGRPIFDPKAPIVLRAMSDTSSLPPTSSPLPTVDELDEVTPRVVPDALISPSPLDTPSTLASPESHSAHTSHGTPSGSTYPFPNMNADLSEHPREKLSVLVAEDNPINARLLTRRLAKLGHSVELATDGQGCHDQFALTPHTVDVILMDIQMPLVDGMMSTKMIRRFERELADLKHIRPRVPIIAVSASLSEGKRFDYIQSGFDAWILKPIDFNRLDFILKGIQYSDLRREAVYAPGKWKEGGWFIS</sequence>
<dbReference type="SMART" id="SM00388">
    <property type="entry name" value="HisKA"/>
    <property type="match status" value="1"/>
</dbReference>
<dbReference type="SUPFAM" id="SSF55874">
    <property type="entry name" value="ATPase domain of HSP90 chaperone/DNA topoisomerase II/histidine kinase"/>
    <property type="match status" value="1"/>
</dbReference>
<feature type="modified residue" description="4-aspartylphosphate" evidence="11">
    <location>
        <position position="1145"/>
    </location>
</feature>
<feature type="compositionally biased region" description="Polar residues" evidence="12">
    <location>
        <begin position="1049"/>
        <end position="1077"/>
    </location>
</feature>
<feature type="compositionally biased region" description="Acidic residues" evidence="12">
    <location>
        <begin position="61"/>
        <end position="71"/>
    </location>
</feature>
<keyword evidence="2 11" id="KW-0597">Phosphoprotein</keyword>
<dbReference type="InterPro" id="IPR013654">
    <property type="entry name" value="PAS_2"/>
</dbReference>
<dbReference type="Gene3D" id="3.30.450.40">
    <property type="match status" value="1"/>
</dbReference>
<feature type="domain" description="Histidine kinase" evidence="14">
    <location>
        <begin position="756"/>
        <end position="987"/>
    </location>
</feature>
<dbReference type="Gene3D" id="3.30.450.270">
    <property type="match status" value="1"/>
</dbReference>
<keyword evidence="1" id="KW-0600">Photoreceptor protein</keyword>
<accession>A0A1E1KPY0</accession>
<dbReference type="PROSITE" id="PS50110">
    <property type="entry name" value="RESPONSE_REGULATORY"/>
    <property type="match status" value="1"/>
</dbReference>
<dbReference type="SUPFAM" id="SSF55781">
    <property type="entry name" value="GAF domain-like"/>
    <property type="match status" value="2"/>
</dbReference>
<evidence type="ECO:0000256" key="5">
    <source>
        <dbReference type="ARBA" id="ARBA00022741"/>
    </source>
</evidence>
<dbReference type="Pfam" id="PF01590">
    <property type="entry name" value="GAF"/>
    <property type="match status" value="1"/>
</dbReference>
<dbReference type="PRINTS" id="PR00344">
    <property type="entry name" value="BCTRLSENSOR"/>
</dbReference>
<dbReference type="Gene3D" id="3.40.50.2300">
    <property type="match status" value="1"/>
</dbReference>
<evidence type="ECO:0000313" key="17">
    <source>
        <dbReference type="Proteomes" id="UP000178912"/>
    </source>
</evidence>
<dbReference type="InterPro" id="IPR035965">
    <property type="entry name" value="PAS-like_dom_sf"/>
</dbReference>
<dbReference type="Pfam" id="PF00360">
    <property type="entry name" value="PHY"/>
    <property type="match status" value="1"/>
</dbReference>
<dbReference type="Proteomes" id="UP000178912">
    <property type="component" value="Unassembled WGS sequence"/>
</dbReference>
<dbReference type="InterPro" id="IPR003594">
    <property type="entry name" value="HATPase_dom"/>
</dbReference>
<dbReference type="Gene3D" id="3.30.450.20">
    <property type="entry name" value="PAS domain"/>
    <property type="match status" value="2"/>
</dbReference>
<dbReference type="Gene3D" id="3.30.565.10">
    <property type="entry name" value="Histidine kinase-like ATPase, C-terminal domain"/>
    <property type="match status" value="1"/>
</dbReference>
<dbReference type="InterPro" id="IPR029016">
    <property type="entry name" value="GAF-like_dom_sf"/>
</dbReference>
<dbReference type="Pfam" id="PF02518">
    <property type="entry name" value="HATPase_c"/>
    <property type="match status" value="1"/>
</dbReference>
<evidence type="ECO:0000313" key="16">
    <source>
        <dbReference type="EMBL" id="CZT00061.1"/>
    </source>
</evidence>
<dbReference type="SUPFAM" id="SSF52172">
    <property type="entry name" value="CheY-like"/>
    <property type="match status" value="1"/>
</dbReference>